<reference evidence="2" key="1">
    <citation type="submission" date="2020-04" db="EMBL/GenBank/DDBJ databases">
        <authorList>
            <person name="Alioto T."/>
            <person name="Alioto T."/>
            <person name="Gomez Garrido J."/>
        </authorList>
    </citation>
    <scope>NUCLEOTIDE SEQUENCE</scope>
    <source>
        <strain evidence="2">A484AB</strain>
    </source>
</reference>
<protein>
    <submittedName>
        <fullName evidence="2">Uncharacterized protein</fullName>
    </submittedName>
</protein>
<dbReference type="EMBL" id="CACRXK020000844">
    <property type="protein sequence ID" value="CAB3985224.1"/>
    <property type="molecule type" value="Genomic_DNA"/>
</dbReference>
<evidence type="ECO:0000313" key="2">
    <source>
        <dbReference type="EMBL" id="CAB3985224.1"/>
    </source>
</evidence>
<name>A0A7D9HNZ3_PARCT</name>
<feature type="compositionally biased region" description="Polar residues" evidence="1">
    <location>
        <begin position="204"/>
        <end position="219"/>
    </location>
</feature>
<dbReference type="AlphaFoldDB" id="A0A7D9HNZ3"/>
<feature type="compositionally biased region" description="Polar residues" evidence="1">
    <location>
        <begin position="312"/>
        <end position="326"/>
    </location>
</feature>
<feature type="region of interest" description="Disordered" evidence="1">
    <location>
        <begin position="355"/>
        <end position="374"/>
    </location>
</feature>
<feature type="compositionally biased region" description="Acidic residues" evidence="1">
    <location>
        <begin position="116"/>
        <end position="125"/>
    </location>
</feature>
<proteinExistence type="predicted"/>
<feature type="compositionally biased region" description="Polar residues" evidence="1">
    <location>
        <begin position="363"/>
        <end position="374"/>
    </location>
</feature>
<dbReference type="Proteomes" id="UP001152795">
    <property type="component" value="Unassembled WGS sequence"/>
</dbReference>
<organism evidence="2 3">
    <name type="scientific">Paramuricea clavata</name>
    <name type="common">Red gorgonian</name>
    <name type="synonym">Violescent sea-whip</name>
    <dbReference type="NCBI Taxonomy" id="317549"/>
    <lineage>
        <taxon>Eukaryota</taxon>
        <taxon>Metazoa</taxon>
        <taxon>Cnidaria</taxon>
        <taxon>Anthozoa</taxon>
        <taxon>Octocorallia</taxon>
        <taxon>Malacalcyonacea</taxon>
        <taxon>Plexauridae</taxon>
        <taxon>Paramuricea</taxon>
    </lineage>
</organism>
<keyword evidence="3" id="KW-1185">Reference proteome</keyword>
<feature type="region of interest" description="Disordered" evidence="1">
    <location>
        <begin position="193"/>
        <end position="236"/>
    </location>
</feature>
<evidence type="ECO:0000313" key="3">
    <source>
        <dbReference type="Proteomes" id="UP001152795"/>
    </source>
</evidence>
<evidence type="ECO:0000256" key="1">
    <source>
        <dbReference type="SAM" id="MobiDB-lite"/>
    </source>
</evidence>
<feature type="compositionally biased region" description="Low complexity" evidence="1">
    <location>
        <begin position="89"/>
        <end position="100"/>
    </location>
</feature>
<feature type="region of interest" description="Disordered" evidence="1">
    <location>
        <begin position="89"/>
        <end position="125"/>
    </location>
</feature>
<feature type="region of interest" description="Disordered" evidence="1">
    <location>
        <begin position="299"/>
        <end position="326"/>
    </location>
</feature>
<comment type="caution">
    <text evidence="2">The sequence shown here is derived from an EMBL/GenBank/DDBJ whole genome shotgun (WGS) entry which is preliminary data.</text>
</comment>
<sequence length="385" mass="43473">MAAVEECFSCQIETKYTCLNCKTFVCMRCCYFEEDDETLGWKEGRCVGRCDDCFREKVKAFNARSSCTSINNNSSIVFSQSSCRSSVQSEESTSTTNNSSGRKQDVEAISDTNISGDDDSDIEEDEIIQTKKKKKSGRKSSWNPEDIDDLVDIVVNSDYYQRKLIFTNTKCQRNAQIYEEILKELKLKSRDSCQPDQAIEPDCSKQSPNSEEITNSETLVDQDISKDSKRKDERNVFVPVKKSKKEDSKKKMDAAVLESIGLLKEVVNNDTSKDIISFLREEMDKSREHELKLIQMLSSGGSATQQQQQQQHAFQSMPNSGNTQYIENGSIANYSQNWHGSGTFAHNMLSQPEMPHASFGPFTPSSNMPSTSAQNFCDGKVYHKL</sequence>
<gene>
    <name evidence="2" type="ORF">PACLA_8A080515</name>
</gene>
<feature type="compositionally biased region" description="Basic and acidic residues" evidence="1">
    <location>
        <begin position="223"/>
        <end position="235"/>
    </location>
</feature>
<accession>A0A7D9HNZ3</accession>